<keyword evidence="2" id="KW-0663">Pyridoxal phosphate</keyword>
<dbReference type="Gene3D" id="3.40.640.10">
    <property type="entry name" value="Type I PLP-dependent aspartate aminotransferase-like (Major domain)"/>
    <property type="match status" value="1"/>
</dbReference>
<evidence type="ECO:0000313" key="6">
    <source>
        <dbReference type="Proteomes" id="UP000070501"/>
    </source>
</evidence>
<dbReference type="Proteomes" id="UP000070501">
    <property type="component" value="Unassembled WGS sequence"/>
</dbReference>
<dbReference type="PROSITE" id="PS00105">
    <property type="entry name" value="AA_TRANSFER_CLASS_1"/>
    <property type="match status" value="1"/>
</dbReference>
<feature type="compositionally biased region" description="Basic and acidic residues" evidence="3">
    <location>
        <begin position="14"/>
        <end position="25"/>
    </location>
</feature>
<dbReference type="GO" id="GO:0008483">
    <property type="term" value="F:transaminase activity"/>
    <property type="evidence" value="ECO:0007669"/>
    <property type="project" value="UniProtKB-KW"/>
</dbReference>
<dbReference type="AlphaFoldDB" id="A0A136IVN9"/>
<evidence type="ECO:0000313" key="5">
    <source>
        <dbReference type="EMBL" id="KXJ88829.1"/>
    </source>
</evidence>
<accession>A0A136IVN9</accession>
<comment type="similarity">
    <text evidence="1">Belongs to the class-I pyridoxal-phosphate-dependent aminotransferase family.</text>
</comment>
<dbReference type="InterPro" id="IPR015422">
    <property type="entry name" value="PyrdxlP-dep_Trfase_small"/>
</dbReference>
<dbReference type="SUPFAM" id="SSF53383">
    <property type="entry name" value="PLP-dependent transferases"/>
    <property type="match status" value="1"/>
</dbReference>
<gene>
    <name evidence="5" type="ORF">Micbo1qcDRAFT_235662</name>
</gene>
<keyword evidence="5" id="KW-0032">Aminotransferase</keyword>
<name>A0A136IVN9_9PEZI</name>
<dbReference type="PANTHER" id="PTHR43795:SF39">
    <property type="entry name" value="AMINOTRANSFERASE CLASS I_CLASSII DOMAIN-CONTAINING PROTEIN"/>
    <property type="match status" value="1"/>
</dbReference>
<sequence>MSLSTRGEALLPQADDHLPSAHTYDRKTNPGGLIAPAYAINETVSPDLAAFAKNVTIKPEHFTFHWPANGGPGLRPALATHLNDSFHPHTSVNADHIVIGEGATSILEILAFALMSPGDGLLLSRPIYNGYSRDFTARAGARVCFANTDAEDSLHPEALVATFEKTLARYREKGVQIRAVLIANPNNPLGRCYPRDTLLAIARFCQKHNLHFLSDEIFGATAFGDNLSSLNKHTTTPFTSLFSLPLSSPDSPIDPKLCHVIYGLAKDFGAAGLRIGALISQSNPALLASARAMLRFHDVSGPSVAIATAMLEDRDWCRQYLDKTRTGLAKAYEHATAGLENIGVDYVRGGGAGFFVFIDLSPYLAHSSDSEVGPFREEEQGPSAAEVALVRKMIDNGLYLAPRGESYSKPGWFRFVFSHEPHVIDEALRRLSKTISP</sequence>
<evidence type="ECO:0000259" key="4">
    <source>
        <dbReference type="Pfam" id="PF00155"/>
    </source>
</evidence>
<dbReference type="Gene3D" id="3.90.1150.10">
    <property type="entry name" value="Aspartate Aminotransferase, domain 1"/>
    <property type="match status" value="1"/>
</dbReference>
<dbReference type="InParanoid" id="A0A136IVN9"/>
<dbReference type="PANTHER" id="PTHR43795">
    <property type="entry name" value="BIFUNCTIONAL ASPARTATE AMINOTRANSFERASE AND GLUTAMATE/ASPARTATE-PREPHENATE AMINOTRANSFERASE-RELATED"/>
    <property type="match status" value="1"/>
</dbReference>
<feature type="domain" description="Aminotransferase class I/classII large" evidence="4">
    <location>
        <begin position="68"/>
        <end position="431"/>
    </location>
</feature>
<dbReference type="InterPro" id="IPR015424">
    <property type="entry name" value="PyrdxlP-dep_Trfase"/>
</dbReference>
<organism evidence="5 6">
    <name type="scientific">Microdochium bolleyi</name>
    <dbReference type="NCBI Taxonomy" id="196109"/>
    <lineage>
        <taxon>Eukaryota</taxon>
        <taxon>Fungi</taxon>
        <taxon>Dikarya</taxon>
        <taxon>Ascomycota</taxon>
        <taxon>Pezizomycotina</taxon>
        <taxon>Sordariomycetes</taxon>
        <taxon>Xylariomycetidae</taxon>
        <taxon>Xylariales</taxon>
        <taxon>Microdochiaceae</taxon>
        <taxon>Microdochium</taxon>
    </lineage>
</organism>
<dbReference type="GO" id="GO:0030170">
    <property type="term" value="F:pyridoxal phosphate binding"/>
    <property type="evidence" value="ECO:0007669"/>
    <property type="project" value="InterPro"/>
</dbReference>
<dbReference type="OrthoDB" id="7042322at2759"/>
<dbReference type="GO" id="GO:0006520">
    <property type="term" value="P:amino acid metabolic process"/>
    <property type="evidence" value="ECO:0007669"/>
    <property type="project" value="TreeGrafter"/>
</dbReference>
<keyword evidence="6" id="KW-1185">Reference proteome</keyword>
<proteinExistence type="inferred from homology"/>
<dbReference type="PRINTS" id="PR00753">
    <property type="entry name" value="ACCSYNTHASE"/>
</dbReference>
<feature type="region of interest" description="Disordered" evidence="3">
    <location>
        <begin position="1"/>
        <end position="25"/>
    </location>
</feature>
<dbReference type="InterPro" id="IPR050478">
    <property type="entry name" value="Ethylene_sulfur-biosynth"/>
</dbReference>
<evidence type="ECO:0000256" key="3">
    <source>
        <dbReference type="SAM" id="MobiDB-lite"/>
    </source>
</evidence>
<reference evidence="6" key="1">
    <citation type="submission" date="2016-02" db="EMBL/GenBank/DDBJ databases">
        <title>Draft genome sequence of Microdochium bolleyi, a fungal endophyte of beachgrass.</title>
        <authorList>
            <consortium name="DOE Joint Genome Institute"/>
            <person name="David A.S."/>
            <person name="May G."/>
            <person name="Haridas S."/>
            <person name="Lim J."/>
            <person name="Wang M."/>
            <person name="Labutti K."/>
            <person name="Lipzen A."/>
            <person name="Barry K."/>
            <person name="Grigoriev I.V."/>
        </authorList>
    </citation>
    <scope>NUCLEOTIDE SEQUENCE [LARGE SCALE GENOMIC DNA]</scope>
    <source>
        <strain evidence="6">J235TASD1</strain>
    </source>
</reference>
<dbReference type="InterPro" id="IPR004838">
    <property type="entry name" value="NHTrfase_class1_PyrdxlP-BS"/>
</dbReference>
<dbReference type="InterPro" id="IPR015421">
    <property type="entry name" value="PyrdxlP-dep_Trfase_major"/>
</dbReference>
<keyword evidence="5" id="KW-0808">Transferase</keyword>
<evidence type="ECO:0000256" key="1">
    <source>
        <dbReference type="ARBA" id="ARBA00007441"/>
    </source>
</evidence>
<protein>
    <submittedName>
        <fullName evidence="5">Putative aspartate aminotransferase</fullName>
    </submittedName>
</protein>
<evidence type="ECO:0000256" key="2">
    <source>
        <dbReference type="ARBA" id="ARBA00022898"/>
    </source>
</evidence>
<dbReference type="InterPro" id="IPR004839">
    <property type="entry name" value="Aminotransferase_I/II_large"/>
</dbReference>
<dbReference type="CDD" id="cd00609">
    <property type="entry name" value="AAT_like"/>
    <property type="match status" value="1"/>
</dbReference>
<dbReference type="Pfam" id="PF00155">
    <property type="entry name" value="Aminotran_1_2"/>
    <property type="match status" value="1"/>
</dbReference>
<dbReference type="STRING" id="196109.A0A136IVN9"/>
<dbReference type="EMBL" id="KQ964257">
    <property type="protein sequence ID" value="KXJ88829.1"/>
    <property type="molecule type" value="Genomic_DNA"/>
</dbReference>